<accession>A0A1Q2YB47</accession>
<reference evidence="2 3" key="1">
    <citation type="submission" date="2016-08" db="EMBL/GenBank/DDBJ databases">
        <title>Whole genome shotgun sequence of Pichia membranifaciens KS47-1.</title>
        <authorList>
            <person name="Konishi M."/>
            <person name="Ishida M."/>
            <person name="Arakawa T."/>
            <person name="Kato Y."/>
            <person name="Horiuchi J."/>
        </authorList>
    </citation>
    <scope>NUCLEOTIDE SEQUENCE [LARGE SCALE GENOMIC DNA]</scope>
    <source>
        <strain evidence="2 3">KS47-1</strain>
    </source>
</reference>
<name>A0A1Q2YB47_9ASCO</name>
<proteinExistence type="predicted"/>
<evidence type="ECO:0000313" key="2">
    <source>
        <dbReference type="EMBL" id="GAV26767.1"/>
    </source>
</evidence>
<protein>
    <submittedName>
        <fullName evidence="2">Uncharacterized protein</fullName>
    </submittedName>
</protein>
<feature type="region of interest" description="Disordered" evidence="1">
    <location>
        <begin position="924"/>
        <end position="954"/>
    </location>
</feature>
<comment type="caution">
    <text evidence="2">The sequence shown here is derived from an EMBL/GenBank/DDBJ whole genome shotgun (WGS) entry which is preliminary data.</text>
</comment>
<dbReference type="Proteomes" id="UP000186136">
    <property type="component" value="Unassembled WGS sequence"/>
</dbReference>
<dbReference type="OrthoDB" id="3995357at2759"/>
<evidence type="ECO:0000256" key="1">
    <source>
        <dbReference type="SAM" id="MobiDB-lite"/>
    </source>
</evidence>
<organism evidence="2 3">
    <name type="scientific">Pichia membranifaciens</name>
    <dbReference type="NCBI Taxonomy" id="4926"/>
    <lineage>
        <taxon>Eukaryota</taxon>
        <taxon>Fungi</taxon>
        <taxon>Dikarya</taxon>
        <taxon>Ascomycota</taxon>
        <taxon>Saccharomycotina</taxon>
        <taxon>Pichiomycetes</taxon>
        <taxon>Pichiales</taxon>
        <taxon>Pichiaceae</taxon>
        <taxon>Pichia</taxon>
    </lineage>
</organism>
<feature type="region of interest" description="Disordered" evidence="1">
    <location>
        <begin position="461"/>
        <end position="481"/>
    </location>
</feature>
<dbReference type="EMBL" id="BDGI01000006">
    <property type="protein sequence ID" value="GAV26767.1"/>
    <property type="molecule type" value="Genomic_DNA"/>
</dbReference>
<feature type="compositionally biased region" description="Acidic residues" evidence="1">
    <location>
        <begin position="329"/>
        <end position="339"/>
    </location>
</feature>
<evidence type="ECO:0000313" key="3">
    <source>
        <dbReference type="Proteomes" id="UP000186136"/>
    </source>
</evidence>
<dbReference type="AlphaFoldDB" id="A0A1Q2YB47"/>
<feature type="region of interest" description="Disordered" evidence="1">
    <location>
        <begin position="516"/>
        <end position="547"/>
    </location>
</feature>
<sequence length="1021" mass="114983">MMYVSQQVESFCLLSTKDTTIPEYLTSLSVSGDYLTGKFGPRDFRCIVWKGKRFGPAFGANNEKLHDYANRENIPDDDRNISVQNSVEKKFDVNNTRVNNVFGIPSFATKTASLTPCSSTTLDGIFEHSIIPVLNASVSDKERFLEIWDILVEAKSHFKLPHEIGVDPVRRLIRILKSAIKHLPKMDTQEHIKYPYWVCNYFLLTEEQAKNVKHLLDRMSTERVIPPLVAIATLIAEFQQDILELKSSRFLKDSIPVSEFARYCVLVRHSIFSAKVGSRKDLLLFWDEVWKEWLSSSDEERSKRMLGCAGVHRSWADDDEMRLFVASSEDSEEEGDVDDSFARSVTGGSQDGGLELIQESESEETFVDGIDMSSSGSKFGKCGYVDEPILSDCPLIGSTESLSKDIFENAATAVTRDIYTPPIIENTVDDLPNGFGQATSDKIGDTSKTTLVEIHSIHSDEVKHEGTKQITTEESGDSDDKIESITSTISNIPNYERPVTESTPILEEDIVEDHEAETANDVGSTEPKSDTEVVAERPFPDESKKNKDTIETGGIVESVVESEVRSEEQDYIRSLSADNFYVVSEMDTTQNYDDNFDEVNETTELGENIDETIQHSASKNSLEEHFNLNSNDTHSRVSTDSNEELQTMYNDSGDIYPGEPSPYDDLHFDADKFKEPGALTAVLDVSSTSSSACHSENEYEEVLSPAKSVESRDESIPEKIEMFEKLGGHKPMQRHLHHTLSNEEITFDKADGKNVKSILKPVTNRPDNGIVVQLKEFIENKPQLISLKSTEDFITLETERKPAMSIKKGRSISEIFAALLDDNMKDLSISAEYKNKIVRPQDLYNRIKIETDKPWDKLSRRTKERYYGAFLRKYDDTLNRPENCTVDIVDIFEIVKVCVDFDDVKHKIVRYAINIVENKEAFVPKQNSDDGESDSDSLGIKNGNERRRCDGITSHELSSARSMNRISSGKSLNSLRELRLSRDTSSSSILLPQDKIPVVNEVQVKASYDDGSTIRKKDVVS</sequence>
<feature type="compositionally biased region" description="Basic and acidic residues" evidence="1">
    <location>
        <begin position="527"/>
        <end position="547"/>
    </location>
</feature>
<keyword evidence="3" id="KW-1185">Reference proteome</keyword>
<gene>
    <name evidence="2" type="ORF">PMKS-000223</name>
</gene>
<feature type="region of interest" description="Disordered" evidence="1">
    <location>
        <begin position="327"/>
        <end position="352"/>
    </location>
</feature>